<dbReference type="AlphaFoldDB" id="A0A7C1F3F9"/>
<comment type="caution">
    <text evidence="2">The sequence shown here is derived from an EMBL/GenBank/DDBJ whole genome shotgun (WGS) entry which is preliminary data.</text>
</comment>
<reference evidence="2" key="1">
    <citation type="journal article" date="2020" name="mSystems">
        <title>Genome- and Community-Level Interaction Insights into Carbon Utilization and Element Cycling Functions of Hydrothermarchaeota in Hydrothermal Sediment.</title>
        <authorList>
            <person name="Zhou Z."/>
            <person name="Liu Y."/>
            <person name="Xu W."/>
            <person name="Pan J."/>
            <person name="Luo Z.H."/>
            <person name="Li M."/>
        </authorList>
    </citation>
    <scope>NUCLEOTIDE SEQUENCE [LARGE SCALE GENOMIC DNA]</scope>
    <source>
        <strain evidence="2">SpSt-301</strain>
    </source>
</reference>
<name>A0A7C1F3F9_9THEO</name>
<sequence length="73" mass="7846">MALVKVKNFPGRIFAEQAQQLLEREGIPSVVKSPDAGVFGSTGTVLPQGADLYVPEEFAEKAREVVLALFDGI</sequence>
<protein>
    <submittedName>
        <fullName evidence="2">DUF2007 domain-containing protein</fullName>
    </submittedName>
</protein>
<dbReference type="Pfam" id="PF09413">
    <property type="entry name" value="DUF2007"/>
    <property type="match status" value="1"/>
</dbReference>
<gene>
    <name evidence="2" type="ORF">ENQ35_03915</name>
</gene>
<proteinExistence type="predicted"/>
<evidence type="ECO:0000313" key="2">
    <source>
        <dbReference type="EMBL" id="HDW51860.1"/>
    </source>
</evidence>
<organism evidence="2">
    <name type="scientific">Ammonifex degensii</name>
    <dbReference type="NCBI Taxonomy" id="42838"/>
    <lineage>
        <taxon>Bacteria</taxon>
        <taxon>Bacillati</taxon>
        <taxon>Bacillota</taxon>
        <taxon>Clostridia</taxon>
        <taxon>Thermoanaerobacterales</taxon>
        <taxon>Thermoanaerobacteraceae</taxon>
        <taxon>Ammonifex</taxon>
    </lineage>
</organism>
<feature type="domain" description="DUF2007" evidence="1">
    <location>
        <begin position="15"/>
        <end position="66"/>
    </location>
</feature>
<dbReference type="InterPro" id="IPR018551">
    <property type="entry name" value="DUF2007"/>
</dbReference>
<dbReference type="EMBL" id="DSMV01000242">
    <property type="protein sequence ID" value="HDW51860.1"/>
    <property type="molecule type" value="Genomic_DNA"/>
</dbReference>
<accession>A0A7C1F3F9</accession>
<evidence type="ECO:0000259" key="1">
    <source>
        <dbReference type="Pfam" id="PF09413"/>
    </source>
</evidence>